<reference evidence="2 3" key="1">
    <citation type="submission" date="2020-11" db="EMBL/GenBank/DDBJ databases">
        <title>Kefir isolates.</title>
        <authorList>
            <person name="Marcisauskas S."/>
            <person name="Kim Y."/>
            <person name="Blasche S."/>
        </authorList>
    </citation>
    <scope>NUCLEOTIDE SEQUENCE [LARGE SCALE GENOMIC DNA]</scope>
    <source>
        <strain evidence="2 3">OG2</strain>
    </source>
</reference>
<feature type="region of interest" description="Disordered" evidence="1">
    <location>
        <begin position="64"/>
        <end position="124"/>
    </location>
</feature>
<feature type="region of interest" description="Disordered" evidence="1">
    <location>
        <begin position="137"/>
        <end position="262"/>
    </location>
</feature>
<dbReference type="PANTHER" id="PTHR28307">
    <property type="entry name" value="PROTEIN PAL1"/>
    <property type="match status" value="1"/>
</dbReference>
<organism evidence="2 3">
    <name type="scientific">Maudiozyma exigua</name>
    <name type="common">Yeast</name>
    <name type="synonym">Kazachstania exigua</name>
    <dbReference type="NCBI Taxonomy" id="34358"/>
    <lineage>
        <taxon>Eukaryota</taxon>
        <taxon>Fungi</taxon>
        <taxon>Dikarya</taxon>
        <taxon>Ascomycota</taxon>
        <taxon>Saccharomycotina</taxon>
        <taxon>Saccharomycetes</taxon>
        <taxon>Saccharomycetales</taxon>
        <taxon>Saccharomycetaceae</taxon>
        <taxon>Maudiozyma</taxon>
    </lineage>
</organism>
<feature type="compositionally biased region" description="Polar residues" evidence="1">
    <location>
        <begin position="375"/>
        <end position="385"/>
    </location>
</feature>
<feature type="compositionally biased region" description="Polar residues" evidence="1">
    <location>
        <begin position="1"/>
        <end position="11"/>
    </location>
</feature>
<feature type="compositionally biased region" description="Polar residues" evidence="1">
    <location>
        <begin position="18"/>
        <end position="36"/>
    </location>
</feature>
<evidence type="ECO:0000256" key="1">
    <source>
        <dbReference type="SAM" id="MobiDB-lite"/>
    </source>
</evidence>
<protein>
    <recommendedName>
        <fullName evidence="4">Protein PAL1</fullName>
    </recommendedName>
</protein>
<feature type="compositionally biased region" description="Basic and acidic residues" evidence="1">
    <location>
        <begin position="225"/>
        <end position="237"/>
    </location>
</feature>
<name>A0A9P7B3X8_MAUEX</name>
<accession>A0A9P7B3X8</accession>
<feature type="compositionally biased region" description="Low complexity" evidence="1">
    <location>
        <begin position="103"/>
        <end position="118"/>
    </location>
</feature>
<proteinExistence type="predicted"/>
<feature type="compositionally biased region" description="Polar residues" evidence="1">
    <location>
        <begin position="182"/>
        <end position="196"/>
    </location>
</feature>
<feature type="compositionally biased region" description="Polar residues" evidence="1">
    <location>
        <begin position="426"/>
        <end position="461"/>
    </location>
</feature>
<evidence type="ECO:0008006" key="4">
    <source>
        <dbReference type="Google" id="ProtNLM"/>
    </source>
</evidence>
<dbReference type="EMBL" id="PUHR01000225">
    <property type="protein sequence ID" value="KAG0657909.1"/>
    <property type="molecule type" value="Genomic_DNA"/>
</dbReference>
<feature type="region of interest" description="Disordered" evidence="1">
    <location>
        <begin position="366"/>
        <end position="491"/>
    </location>
</feature>
<evidence type="ECO:0000313" key="3">
    <source>
        <dbReference type="Proteomes" id="UP000750334"/>
    </source>
</evidence>
<keyword evidence="3" id="KW-1185">Reference proteome</keyword>
<evidence type="ECO:0000313" key="2">
    <source>
        <dbReference type="EMBL" id="KAG0657909.1"/>
    </source>
</evidence>
<feature type="region of interest" description="Disordered" evidence="1">
    <location>
        <begin position="1"/>
        <end position="36"/>
    </location>
</feature>
<dbReference type="Proteomes" id="UP000750334">
    <property type="component" value="Unassembled WGS sequence"/>
</dbReference>
<dbReference type="InterPro" id="IPR013226">
    <property type="entry name" value="Pal1"/>
</dbReference>
<dbReference type="AlphaFoldDB" id="A0A9P7B3X8"/>
<gene>
    <name evidence="2" type="ORF">C6P45_002316</name>
</gene>
<feature type="compositionally biased region" description="Basic and acidic residues" evidence="1">
    <location>
        <begin position="137"/>
        <end position="146"/>
    </location>
</feature>
<sequence length="509" mass="55356">MHSSLQTPSSTGSGGRPFSTTNPFRTSVATDTSLNQYSHDSQFQDWARNQFHRDSTLSNQTIESPMFANVATPPSKSSTNPFLDDDDDDDDESDQEQNYFQPGNNNNNNNNNNNGGRNQQHLSAREEKDQLRQRYMEERNLDDRRTPAALRDMPPAYDEVPSNRRNNSSGYSNNEKHRNSRSHSGPHNTSSTSGPSRRTDERSGSGSGSGSASGSDRPRVHRGHSSRDRVGERERRGSDHHHHSSSSSSAAARREKRKSKLVPAKGVDTIDKLDVTGLFGGSFHHDGPFDACTPHRNKNSKAAPVMAFPADGPNSTIGGTFRKKSAMDEVFGVDDADDDLYQVKGGNVSKDAIRANVDGLRQVDATSKGEKVHGPTTSGLGSTTFLDGAPAPMRSLHRGQSVSYRQSSYNSNASNNSHNAGIRRNMTISSRPSASPSAGYTPNSFNRDSISPTYGTNNNHSFGDDEDDIYLGGNSTGSGVRFDSGTKKSSTGNKFLKRVKSLKVGGKKH</sequence>
<dbReference type="OrthoDB" id="5352132at2759"/>
<feature type="compositionally biased region" description="Low complexity" evidence="1">
    <location>
        <begin position="163"/>
        <end position="173"/>
    </location>
</feature>
<feature type="compositionally biased region" description="Low complexity" evidence="1">
    <location>
        <begin position="407"/>
        <end position="419"/>
    </location>
</feature>
<dbReference type="GO" id="GO:0005737">
    <property type="term" value="C:cytoplasm"/>
    <property type="evidence" value="ECO:0007669"/>
    <property type="project" value="TreeGrafter"/>
</dbReference>
<comment type="caution">
    <text evidence="2">The sequence shown here is derived from an EMBL/GenBank/DDBJ whole genome shotgun (WGS) entry which is preliminary data.</text>
</comment>
<feature type="compositionally biased region" description="Acidic residues" evidence="1">
    <location>
        <begin position="83"/>
        <end position="95"/>
    </location>
</feature>
<feature type="compositionally biased region" description="Polar residues" evidence="1">
    <location>
        <begin position="72"/>
        <end position="81"/>
    </location>
</feature>
<dbReference type="Pfam" id="PF08316">
    <property type="entry name" value="Pal1"/>
    <property type="match status" value="1"/>
</dbReference>
<dbReference type="PANTHER" id="PTHR28307:SF2">
    <property type="entry name" value="PROTEIN PAL1"/>
    <property type="match status" value="1"/>
</dbReference>